<gene>
    <name evidence="1" type="primary">traJ</name>
    <name evidence="1" type="ORF">JRA39_003748</name>
</gene>
<accession>A0AAI9I337</accession>
<evidence type="ECO:0000313" key="1">
    <source>
        <dbReference type="EMBL" id="EMP9434627.1"/>
    </source>
</evidence>
<dbReference type="InterPro" id="IPR053842">
    <property type="entry name" value="NikA-like"/>
</dbReference>
<dbReference type="AlphaFoldDB" id="A0AAI9I337"/>
<dbReference type="EMBL" id="AAZDVE040000042">
    <property type="protein sequence ID" value="EMP9434627.1"/>
    <property type="molecule type" value="Genomic_DNA"/>
</dbReference>
<sequence length="121" mass="13815">MMNKELNETRKNSTPIKVYCLRSEKENIESQARKAGMSVAKYLREVGQGYRITGIVDYECVRELAKINGDLGRLGGLLKLWLTNNIKTKNISSVTIRALLNKIESNQNEIGRIMKDIVMRK</sequence>
<dbReference type="NCBIfam" id="NF010451">
    <property type="entry name" value="PRK13877.1"/>
    <property type="match status" value="1"/>
</dbReference>
<protein>
    <submittedName>
        <fullName evidence="1">Conjugal transfer transcriptional regulator TraJ</fullName>
    </submittedName>
</protein>
<dbReference type="Pfam" id="PF21983">
    <property type="entry name" value="NikA-like"/>
    <property type="match status" value="1"/>
</dbReference>
<reference evidence="1" key="1">
    <citation type="submission" date="2024-02" db="EMBL/GenBank/DDBJ databases">
        <authorList>
            <consortium name="Clinical and Environmental Microbiology Branch: Whole genome sequencing antimicrobial resistance pathogens in the healthcare setting"/>
        </authorList>
    </citation>
    <scope>NUCLEOTIDE SEQUENCE</scope>
    <source>
        <strain evidence="1">2020GO-00142</strain>
    </source>
</reference>
<name>A0AAI9I337_PROST</name>
<comment type="caution">
    <text evidence="1">The sequence shown here is derived from an EMBL/GenBank/DDBJ whole genome shotgun (WGS) entry which is preliminary data.</text>
</comment>
<organism evidence="1">
    <name type="scientific">Providencia stuartii</name>
    <dbReference type="NCBI Taxonomy" id="588"/>
    <lineage>
        <taxon>Bacteria</taxon>
        <taxon>Pseudomonadati</taxon>
        <taxon>Pseudomonadota</taxon>
        <taxon>Gammaproteobacteria</taxon>
        <taxon>Enterobacterales</taxon>
        <taxon>Morganellaceae</taxon>
        <taxon>Providencia</taxon>
    </lineage>
</organism>
<proteinExistence type="predicted"/>